<gene>
    <name evidence="1" type="ORF">V1525DRAFT_390191</name>
</gene>
<keyword evidence="2" id="KW-1185">Reference proteome</keyword>
<proteinExistence type="predicted"/>
<name>A0ACC3SVP5_LIPKO</name>
<accession>A0ACC3SVP5</accession>
<protein>
    <submittedName>
        <fullName evidence="1">Uncharacterized protein</fullName>
    </submittedName>
</protein>
<comment type="caution">
    <text evidence="1">The sequence shown here is derived from an EMBL/GenBank/DDBJ whole genome shotgun (WGS) entry which is preliminary data.</text>
</comment>
<dbReference type="Proteomes" id="UP001433508">
    <property type="component" value="Unassembled WGS sequence"/>
</dbReference>
<dbReference type="EMBL" id="MU971406">
    <property type="protein sequence ID" value="KAK9235722.1"/>
    <property type="molecule type" value="Genomic_DNA"/>
</dbReference>
<organism evidence="1 2">
    <name type="scientific">Lipomyces kononenkoae</name>
    <name type="common">Yeast</name>
    <dbReference type="NCBI Taxonomy" id="34357"/>
    <lineage>
        <taxon>Eukaryota</taxon>
        <taxon>Fungi</taxon>
        <taxon>Dikarya</taxon>
        <taxon>Ascomycota</taxon>
        <taxon>Saccharomycotina</taxon>
        <taxon>Lipomycetes</taxon>
        <taxon>Lipomycetales</taxon>
        <taxon>Lipomycetaceae</taxon>
        <taxon>Lipomyces</taxon>
    </lineage>
</organism>
<reference evidence="2" key="1">
    <citation type="journal article" date="2024" name="Front. Bioeng. Biotechnol.">
        <title>Genome-scale model development and genomic sequencing of the oleaginous clade Lipomyces.</title>
        <authorList>
            <person name="Czajka J.J."/>
            <person name="Han Y."/>
            <person name="Kim J."/>
            <person name="Mondo S.J."/>
            <person name="Hofstad B.A."/>
            <person name="Robles A."/>
            <person name="Haridas S."/>
            <person name="Riley R."/>
            <person name="LaButti K."/>
            <person name="Pangilinan J."/>
            <person name="Andreopoulos W."/>
            <person name="Lipzen A."/>
            <person name="Yan J."/>
            <person name="Wang M."/>
            <person name="Ng V."/>
            <person name="Grigoriev I.V."/>
            <person name="Spatafora J.W."/>
            <person name="Magnuson J.K."/>
            <person name="Baker S.E."/>
            <person name="Pomraning K.R."/>
        </authorList>
    </citation>
    <scope>NUCLEOTIDE SEQUENCE [LARGE SCALE GENOMIC DNA]</scope>
    <source>
        <strain evidence="2">CBS 7786</strain>
    </source>
</reference>
<sequence length="206" mass="23506">MSVYGEDTARTRARSQVEAAIAIARVRSCPVTAEIAGKQDRQVRFLILRSKNPCPRQRLARMTKTPLTSALRFLVDNEPAKRLDIQLSYRNFIALEEQAHALYGDAKYIANDQEMLLWWIRPTSNRYPRVGESLSIPFQRRCYNRQHLIDYVLPMGDSTNESGTGSTKTSDAGLLFDDGQRRLLTLIVEAGVSEGYRALKRDIELW</sequence>
<evidence type="ECO:0000313" key="1">
    <source>
        <dbReference type="EMBL" id="KAK9235722.1"/>
    </source>
</evidence>
<evidence type="ECO:0000313" key="2">
    <source>
        <dbReference type="Proteomes" id="UP001433508"/>
    </source>
</evidence>